<keyword evidence="2" id="KW-1185">Reference proteome</keyword>
<comment type="caution">
    <text evidence="1">The sequence shown here is derived from an EMBL/GenBank/DDBJ whole genome shotgun (WGS) entry which is preliminary data.</text>
</comment>
<dbReference type="EMBL" id="JAGGLV010000017">
    <property type="protein sequence ID" value="MBP2114482.1"/>
    <property type="molecule type" value="Genomic_DNA"/>
</dbReference>
<protein>
    <recommendedName>
        <fullName evidence="3">Gag-Pol polyprotein</fullName>
    </recommendedName>
</protein>
<reference evidence="1 2" key="1">
    <citation type="submission" date="2021-03" db="EMBL/GenBank/DDBJ databases">
        <title>Genomic Encyclopedia of Type Strains, Phase IV (KMG-IV): sequencing the most valuable type-strain genomes for metagenomic binning, comparative biology and taxonomic classification.</title>
        <authorList>
            <person name="Goeker M."/>
        </authorList>
    </citation>
    <scope>NUCLEOTIDE SEQUENCE [LARGE SCALE GENOMIC DNA]</scope>
    <source>
        <strain evidence="1 2">DSM 101953</strain>
    </source>
</reference>
<accession>A0ABS4NWP3</accession>
<gene>
    <name evidence="1" type="ORF">J2Z70_004648</name>
</gene>
<sequence>MLYYISNRKAGALHKVGHVALMNTHFASSKISVAFRRRTCYIIRVAGDEIIDTNNELDL</sequence>
<proteinExistence type="predicted"/>
<dbReference type="Proteomes" id="UP000773462">
    <property type="component" value="Unassembled WGS sequence"/>
</dbReference>
<organism evidence="1 2">
    <name type="scientific">Paenibacillus silagei</name>
    <dbReference type="NCBI Taxonomy" id="1670801"/>
    <lineage>
        <taxon>Bacteria</taxon>
        <taxon>Bacillati</taxon>
        <taxon>Bacillota</taxon>
        <taxon>Bacilli</taxon>
        <taxon>Bacillales</taxon>
        <taxon>Paenibacillaceae</taxon>
        <taxon>Paenibacillus</taxon>
    </lineage>
</organism>
<evidence type="ECO:0000313" key="1">
    <source>
        <dbReference type="EMBL" id="MBP2114482.1"/>
    </source>
</evidence>
<evidence type="ECO:0008006" key="3">
    <source>
        <dbReference type="Google" id="ProtNLM"/>
    </source>
</evidence>
<evidence type="ECO:0000313" key="2">
    <source>
        <dbReference type="Proteomes" id="UP000773462"/>
    </source>
</evidence>
<name>A0ABS4NWP3_9BACL</name>